<protein>
    <submittedName>
        <fullName evidence="1">Uncharacterized protein</fullName>
    </submittedName>
</protein>
<evidence type="ECO:0000313" key="1">
    <source>
        <dbReference type="EMBL" id="KAJ8125761.1"/>
    </source>
</evidence>
<dbReference type="Proteomes" id="UP001153332">
    <property type="component" value="Unassembled WGS sequence"/>
</dbReference>
<accession>A0ACC2JED0</accession>
<evidence type="ECO:0000313" key="2">
    <source>
        <dbReference type="Proteomes" id="UP001153332"/>
    </source>
</evidence>
<organism evidence="1 2">
    <name type="scientific">Lasiodiplodia mahajangana</name>
    <dbReference type="NCBI Taxonomy" id="1108764"/>
    <lineage>
        <taxon>Eukaryota</taxon>
        <taxon>Fungi</taxon>
        <taxon>Dikarya</taxon>
        <taxon>Ascomycota</taxon>
        <taxon>Pezizomycotina</taxon>
        <taxon>Dothideomycetes</taxon>
        <taxon>Dothideomycetes incertae sedis</taxon>
        <taxon>Botryosphaeriales</taxon>
        <taxon>Botryosphaeriaceae</taxon>
        <taxon>Lasiodiplodia</taxon>
    </lineage>
</organism>
<reference evidence="1" key="1">
    <citation type="submission" date="2022-12" db="EMBL/GenBank/DDBJ databases">
        <title>Genome Sequence of Lasiodiplodia mahajangana.</title>
        <authorList>
            <person name="Buettner E."/>
        </authorList>
    </citation>
    <scope>NUCLEOTIDE SEQUENCE</scope>
    <source>
        <strain evidence="1">VT137</strain>
    </source>
</reference>
<sequence>MGDEPSPMAAPLSVVLPAPRKVEGYSEEQWETLFALLDAVTPSIAINTEVTDSKNQLRITEAQCLEAYERTKKNVKNAPDYEKFKAYLRSRPVSTPEYAEQIKRVVGHLPKSAQQDLGSLLKHLNTRVGALLITGYRTPVKEQPVHIRESIFQSWDNAWTNTLRRVADIFSTLGKIAFTQHDQLFRELNDYTDFVEDYKPGPAFDYNFMQFPADDKPATVDVDVVIVGSGCGGALPMSAHAANEFLYEGRAPMQSDDGTMGIVAGSNWGGGGTINWSVSLQPQGTAWTASATPWA</sequence>
<dbReference type="EMBL" id="JAPUUL010002188">
    <property type="protein sequence ID" value="KAJ8125761.1"/>
    <property type="molecule type" value="Genomic_DNA"/>
</dbReference>
<proteinExistence type="predicted"/>
<keyword evidence="2" id="KW-1185">Reference proteome</keyword>
<comment type="caution">
    <text evidence="1">The sequence shown here is derived from an EMBL/GenBank/DDBJ whole genome shotgun (WGS) entry which is preliminary data.</text>
</comment>
<gene>
    <name evidence="1" type="ORF">O1611_g7878</name>
</gene>
<name>A0ACC2JED0_9PEZI</name>